<feature type="compositionally biased region" description="Polar residues" evidence="1">
    <location>
        <begin position="76"/>
        <end position="86"/>
    </location>
</feature>
<reference evidence="2 3" key="1">
    <citation type="submission" date="2017-12" db="EMBL/GenBank/DDBJ databases">
        <title>Comparative genomics of Botrytis spp.</title>
        <authorList>
            <person name="Valero-Jimenez C.A."/>
            <person name="Tapia P."/>
            <person name="Veloso J."/>
            <person name="Silva-Moreno E."/>
            <person name="Staats M."/>
            <person name="Valdes J.H."/>
            <person name="Van Kan J.A.L."/>
        </authorList>
    </citation>
    <scope>NUCLEOTIDE SEQUENCE [LARGE SCALE GENOMIC DNA]</scope>
    <source>
        <strain evidence="2 3">MUCL2120</strain>
    </source>
</reference>
<feature type="region of interest" description="Disordered" evidence="1">
    <location>
        <begin position="65"/>
        <end position="88"/>
    </location>
</feature>
<evidence type="ECO:0000313" key="2">
    <source>
        <dbReference type="EMBL" id="TGO58558.1"/>
    </source>
</evidence>
<sequence>MNSDDDLPARNAPFHDPETTSTYSISRQGRAKMFHPFPEQLIKDFQRQWSDSLTSVSGEIEIPVPSMKKVARTPRPSESNVGTGTKLSDRDVSFSLAPRNGMLKISVDAMTEFICDYANRW</sequence>
<dbReference type="Proteomes" id="UP000297452">
    <property type="component" value="Unassembled WGS sequence"/>
</dbReference>
<evidence type="ECO:0000256" key="1">
    <source>
        <dbReference type="SAM" id="MobiDB-lite"/>
    </source>
</evidence>
<keyword evidence="3" id="KW-1185">Reference proteome</keyword>
<gene>
    <name evidence="2" type="ORF">BOTNAR_0179g00180</name>
</gene>
<dbReference type="EMBL" id="PQXJ01000179">
    <property type="protein sequence ID" value="TGO58558.1"/>
    <property type="molecule type" value="Genomic_DNA"/>
</dbReference>
<accession>A0A4Z1IAE1</accession>
<organism evidence="2 3">
    <name type="scientific">Botryotinia narcissicola</name>
    <dbReference type="NCBI Taxonomy" id="278944"/>
    <lineage>
        <taxon>Eukaryota</taxon>
        <taxon>Fungi</taxon>
        <taxon>Dikarya</taxon>
        <taxon>Ascomycota</taxon>
        <taxon>Pezizomycotina</taxon>
        <taxon>Leotiomycetes</taxon>
        <taxon>Helotiales</taxon>
        <taxon>Sclerotiniaceae</taxon>
        <taxon>Botryotinia</taxon>
    </lineage>
</organism>
<feature type="region of interest" description="Disordered" evidence="1">
    <location>
        <begin position="1"/>
        <end position="27"/>
    </location>
</feature>
<evidence type="ECO:0000313" key="3">
    <source>
        <dbReference type="Proteomes" id="UP000297452"/>
    </source>
</evidence>
<protein>
    <submittedName>
        <fullName evidence="2">Uncharacterized protein</fullName>
    </submittedName>
</protein>
<dbReference type="AlphaFoldDB" id="A0A4Z1IAE1"/>
<proteinExistence type="predicted"/>
<name>A0A4Z1IAE1_9HELO</name>
<comment type="caution">
    <text evidence="2">The sequence shown here is derived from an EMBL/GenBank/DDBJ whole genome shotgun (WGS) entry which is preliminary data.</text>
</comment>